<organism evidence="2 3">
    <name type="scientific">Clonostachys byssicola</name>
    <dbReference type="NCBI Taxonomy" id="160290"/>
    <lineage>
        <taxon>Eukaryota</taxon>
        <taxon>Fungi</taxon>
        <taxon>Dikarya</taxon>
        <taxon>Ascomycota</taxon>
        <taxon>Pezizomycotina</taxon>
        <taxon>Sordariomycetes</taxon>
        <taxon>Hypocreomycetidae</taxon>
        <taxon>Hypocreales</taxon>
        <taxon>Bionectriaceae</taxon>
        <taxon>Clonostachys</taxon>
    </lineage>
</organism>
<feature type="compositionally biased region" description="Acidic residues" evidence="1">
    <location>
        <begin position="314"/>
        <end position="326"/>
    </location>
</feature>
<dbReference type="OrthoDB" id="5030973at2759"/>
<dbReference type="EMBL" id="CABFNO020001323">
    <property type="protein sequence ID" value="CAG9981144.1"/>
    <property type="molecule type" value="Genomic_DNA"/>
</dbReference>
<comment type="caution">
    <text evidence="2">The sequence shown here is derived from an EMBL/GenBank/DDBJ whole genome shotgun (WGS) entry which is preliminary data.</text>
</comment>
<evidence type="ECO:0000313" key="2">
    <source>
        <dbReference type="EMBL" id="CAG9981144.1"/>
    </source>
</evidence>
<proteinExistence type="predicted"/>
<protein>
    <submittedName>
        <fullName evidence="2">Uncharacterized protein</fullName>
    </submittedName>
</protein>
<accession>A0A9N9U5Y1</accession>
<dbReference type="AlphaFoldDB" id="A0A9N9U5Y1"/>
<reference evidence="2" key="1">
    <citation type="submission" date="2021-10" db="EMBL/GenBank/DDBJ databases">
        <authorList>
            <person name="Piombo E."/>
        </authorList>
    </citation>
    <scope>NUCLEOTIDE SEQUENCE</scope>
</reference>
<evidence type="ECO:0000256" key="1">
    <source>
        <dbReference type="SAM" id="MobiDB-lite"/>
    </source>
</evidence>
<name>A0A9N9U5Y1_9HYPO</name>
<keyword evidence="3" id="KW-1185">Reference proteome</keyword>
<dbReference type="Proteomes" id="UP000754883">
    <property type="component" value="Unassembled WGS sequence"/>
</dbReference>
<feature type="region of interest" description="Disordered" evidence="1">
    <location>
        <begin position="304"/>
        <end position="326"/>
    </location>
</feature>
<gene>
    <name evidence="2" type="ORF">CBYS24578_00008138</name>
</gene>
<sequence>MATDDYFYQETNADFSRNLGELKTDNPEGNRFQRQFPHLSDVKSKFKKTVETVLCVHGQKSEKEPGVPMTLLVLGVQLNCHKRDFRFQSVKIWLEFGEDDKADPPNAVPANAKVVAFAPWAQERRWNENDGSITNKKGGTAGVGAEQIAKIELSGTMEHQIAYTRKYFDRGTASRIADEHTGRVYGVEWYCEQNKLQKFGVKPYFLLAVLVERASAATFSATYKMRIEAGFMHDLGQGIRSAFRLRRPEDAPLYYDPSLPPQAHGLEDEGISLLAKVDSKNLGALAVGDQLSKFVDPDEGALSVAFEPLQPPKEDDDDAEDDDDDA</sequence>
<evidence type="ECO:0000313" key="3">
    <source>
        <dbReference type="Proteomes" id="UP000754883"/>
    </source>
</evidence>